<accession>A0A9W7DVV2</accession>
<feature type="non-terminal residue" evidence="1">
    <location>
        <position position="49"/>
    </location>
</feature>
<keyword evidence="2" id="KW-1185">Reference proteome</keyword>
<name>A0A9W7DVV2_9STRA</name>
<evidence type="ECO:0000313" key="1">
    <source>
        <dbReference type="EMBL" id="GMH52588.1"/>
    </source>
</evidence>
<sequence>MGNAAGTVDAKASKMEIYRALKSEIGQIQNRLEAEGKKESLSEEEFSQL</sequence>
<dbReference type="EMBL" id="BRXZ01004627">
    <property type="protein sequence ID" value="GMH52588.1"/>
    <property type="molecule type" value="Genomic_DNA"/>
</dbReference>
<dbReference type="Proteomes" id="UP001165082">
    <property type="component" value="Unassembled WGS sequence"/>
</dbReference>
<evidence type="ECO:0000313" key="2">
    <source>
        <dbReference type="Proteomes" id="UP001165082"/>
    </source>
</evidence>
<dbReference type="AlphaFoldDB" id="A0A9W7DVV2"/>
<proteinExistence type="predicted"/>
<protein>
    <submittedName>
        <fullName evidence="1">Uncharacterized protein</fullName>
    </submittedName>
</protein>
<comment type="caution">
    <text evidence="1">The sequence shown here is derived from an EMBL/GenBank/DDBJ whole genome shotgun (WGS) entry which is preliminary data.</text>
</comment>
<reference evidence="1" key="1">
    <citation type="submission" date="2022-07" db="EMBL/GenBank/DDBJ databases">
        <title>Genome analysis of Parmales, a sister group of diatoms, reveals the evolutionary specialization of diatoms from phago-mixotrophs to photoautotrophs.</title>
        <authorList>
            <person name="Ban H."/>
            <person name="Sato S."/>
            <person name="Yoshikawa S."/>
            <person name="Kazumasa Y."/>
            <person name="Nakamura Y."/>
            <person name="Ichinomiya M."/>
            <person name="Saitoh K."/>
            <person name="Sato N."/>
            <person name="Blanc-Mathieu R."/>
            <person name="Endo H."/>
            <person name="Kuwata A."/>
            <person name="Ogata H."/>
        </authorList>
    </citation>
    <scope>NUCLEOTIDE SEQUENCE</scope>
</reference>
<organism evidence="1 2">
    <name type="scientific">Triparma retinervis</name>
    <dbReference type="NCBI Taxonomy" id="2557542"/>
    <lineage>
        <taxon>Eukaryota</taxon>
        <taxon>Sar</taxon>
        <taxon>Stramenopiles</taxon>
        <taxon>Ochrophyta</taxon>
        <taxon>Bolidophyceae</taxon>
        <taxon>Parmales</taxon>
        <taxon>Triparmaceae</taxon>
        <taxon>Triparma</taxon>
    </lineage>
</organism>
<gene>
    <name evidence="1" type="ORF">TrRE_jg5545</name>
</gene>